<dbReference type="RefSeq" id="WP_345088051.1">
    <property type="nucleotide sequence ID" value="NZ_BAAAWG010000013.1"/>
</dbReference>
<comment type="caution">
    <text evidence="1">The sequence shown here is derived from an EMBL/GenBank/DDBJ whole genome shotgun (WGS) entry which is preliminary data.</text>
</comment>
<organism evidence="1 2">
    <name type="scientific">Streptomyces ramulosus</name>
    <dbReference type="NCBI Taxonomy" id="47762"/>
    <lineage>
        <taxon>Bacteria</taxon>
        <taxon>Bacillati</taxon>
        <taxon>Actinomycetota</taxon>
        <taxon>Actinomycetes</taxon>
        <taxon>Kitasatosporales</taxon>
        <taxon>Streptomycetaceae</taxon>
        <taxon>Streptomyces</taxon>
    </lineage>
</organism>
<gene>
    <name evidence="1" type="ORF">ACFP3M_07055</name>
</gene>
<evidence type="ECO:0000313" key="1">
    <source>
        <dbReference type="EMBL" id="MFC5892574.1"/>
    </source>
</evidence>
<name>A0ABW1FFD1_9ACTN</name>
<keyword evidence="2" id="KW-1185">Reference proteome</keyword>
<proteinExistence type="predicted"/>
<dbReference type="Proteomes" id="UP001596241">
    <property type="component" value="Unassembled WGS sequence"/>
</dbReference>
<dbReference type="EMBL" id="JBHSPW010000002">
    <property type="protein sequence ID" value="MFC5892574.1"/>
    <property type="molecule type" value="Genomic_DNA"/>
</dbReference>
<protein>
    <submittedName>
        <fullName evidence="1">Uncharacterized protein</fullName>
    </submittedName>
</protein>
<reference evidence="2" key="1">
    <citation type="journal article" date="2019" name="Int. J. Syst. Evol. Microbiol.">
        <title>The Global Catalogue of Microorganisms (GCM) 10K type strain sequencing project: providing services to taxonomists for standard genome sequencing and annotation.</title>
        <authorList>
            <consortium name="The Broad Institute Genomics Platform"/>
            <consortium name="The Broad Institute Genome Sequencing Center for Infectious Disease"/>
            <person name="Wu L."/>
            <person name="Ma J."/>
        </authorList>
    </citation>
    <scope>NUCLEOTIDE SEQUENCE [LARGE SCALE GENOMIC DNA]</scope>
    <source>
        <strain evidence="2">CGMCC 1.15809</strain>
    </source>
</reference>
<sequence>MAEEIKTTDDLRRLFGEYPRLAETIKALNADVAEINRLNTDGAGRDDEVHDQYMGVAGPGTHALETVVKLMSDLTDSTGQAGDNIMKIFDAAKRDSEELVQAWKAMDTEGEPKEGKPGH</sequence>
<evidence type="ECO:0000313" key="2">
    <source>
        <dbReference type="Proteomes" id="UP001596241"/>
    </source>
</evidence>
<accession>A0ABW1FFD1</accession>